<evidence type="ECO:0000313" key="2">
    <source>
        <dbReference type="EMBL" id="NYE46890.1"/>
    </source>
</evidence>
<dbReference type="InterPro" id="IPR055247">
    <property type="entry name" value="InsJ-like_HTH"/>
</dbReference>
<comment type="caution">
    <text evidence="2">The sequence shown here is derived from an EMBL/GenBank/DDBJ whole genome shotgun (WGS) entry which is preliminary data.</text>
</comment>
<organism evidence="2 3">
    <name type="scientific">Spinactinospora alkalitolerans</name>
    <dbReference type="NCBI Taxonomy" id="687207"/>
    <lineage>
        <taxon>Bacteria</taxon>
        <taxon>Bacillati</taxon>
        <taxon>Actinomycetota</taxon>
        <taxon>Actinomycetes</taxon>
        <taxon>Streptosporangiales</taxon>
        <taxon>Nocardiopsidaceae</taxon>
        <taxon>Spinactinospora</taxon>
    </lineage>
</organism>
<reference evidence="2 3" key="1">
    <citation type="submission" date="2020-07" db="EMBL/GenBank/DDBJ databases">
        <title>Sequencing the genomes of 1000 actinobacteria strains.</title>
        <authorList>
            <person name="Klenk H.-P."/>
        </authorList>
    </citation>
    <scope>NUCLEOTIDE SEQUENCE [LARGE SCALE GENOMIC DNA]</scope>
    <source>
        <strain evidence="2 3">CXB654</strain>
    </source>
</reference>
<keyword evidence="3" id="KW-1185">Reference proteome</keyword>
<dbReference type="Pfam" id="PF13518">
    <property type="entry name" value="HTH_28"/>
    <property type="match status" value="1"/>
</dbReference>
<gene>
    <name evidence="2" type="ORF">HDA32_002010</name>
</gene>
<evidence type="ECO:0000313" key="3">
    <source>
        <dbReference type="Proteomes" id="UP000589036"/>
    </source>
</evidence>
<keyword evidence="2" id="KW-0240">DNA-directed RNA polymerase</keyword>
<accession>A0A852TYI5</accession>
<name>A0A852TYI5_9ACTN</name>
<sequence>MTTFRVGVTREDGRWVAVVDGLRGGATETRTLINLEIEVRDLISGLTDAEPDSFSLEWHWEEAVGSDSAAAMAEFTELRKQLEETKAGYERAQRKAVVSLRKQGVSVRDAARLLGLSFQRVQQLDKT</sequence>
<protein>
    <submittedName>
        <fullName evidence="2">DNA-directed RNA polymerase specialized sigma24 family protein</fullName>
    </submittedName>
</protein>
<dbReference type="GO" id="GO:0000428">
    <property type="term" value="C:DNA-directed RNA polymerase complex"/>
    <property type="evidence" value="ECO:0007669"/>
    <property type="project" value="UniProtKB-KW"/>
</dbReference>
<dbReference type="RefSeq" id="WP_179642922.1">
    <property type="nucleotide sequence ID" value="NZ_BAAAYY010000001.1"/>
</dbReference>
<dbReference type="Proteomes" id="UP000589036">
    <property type="component" value="Unassembled WGS sequence"/>
</dbReference>
<keyword evidence="2" id="KW-0804">Transcription</keyword>
<proteinExistence type="predicted"/>
<evidence type="ECO:0000259" key="1">
    <source>
        <dbReference type="Pfam" id="PF13518"/>
    </source>
</evidence>
<dbReference type="AlphaFoldDB" id="A0A852TYI5"/>
<feature type="domain" description="Insertion element IS150 protein InsJ-like helix-turn-helix" evidence="1">
    <location>
        <begin position="93"/>
        <end position="125"/>
    </location>
</feature>
<dbReference type="EMBL" id="JACCCC010000001">
    <property type="protein sequence ID" value="NYE46890.1"/>
    <property type="molecule type" value="Genomic_DNA"/>
</dbReference>